<evidence type="ECO:0000256" key="4">
    <source>
        <dbReference type="SAM" id="MobiDB-lite"/>
    </source>
</evidence>
<gene>
    <name evidence="6" type="ORF">B0T10DRAFT_581110</name>
</gene>
<feature type="compositionally biased region" description="Polar residues" evidence="4">
    <location>
        <begin position="1"/>
        <end position="18"/>
    </location>
</feature>
<keyword evidence="5" id="KW-0812">Transmembrane</keyword>
<evidence type="ECO:0000256" key="3">
    <source>
        <dbReference type="ARBA" id="ARBA00023180"/>
    </source>
</evidence>
<dbReference type="EMBL" id="JAGPYM010000025">
    <property type="protein sequence ID" value="KAH6880613.1"/>
    <property type="molecule type" value="Genomic_DNA"/>
</dbReference>
<evidence type="ECO:0000256" key="2">
    <source>
        <dbReference type="ARBA" id="ARBA00006727"/>
    </source>
</evidence>
<accession>A0A9P9AHQ1</accession>
<dbReference type="PANTHER" id="PTHR11360:SF130">
    <property type="entry name" value="MAJOR FACILITATOR SUPERFAMILY (MFS) PROFILE DOMAIN-CONTAINING PROTEIN-RELATED"/>
    <property type="match status" value="1"/>
</dbReference>
<organism evidence="6 7">
    <name type="scientific">Thelonectria olida</name>
    <dbReference type="NCBI Taxonomy" id="1576542"/>
    <lineage>
        <taxon>Eukaryota</taxon>
        <taxon>Fungi</taxon>
        <taxon>Dikarya</taxon>
        <taxon>Ascomycota</taxon>
        <taxon>Pezizomycotina</taxon>
        <taxon>Sordariomycetes</taxon>
        <taxon>Hypocreomycetidae</taxon>
        <taxon>Hypocreales</taxon>
        <taxon>Nectriaceae</taxon>
        <taxon>Thelonectria</taxon>
    </lineage>
</organism>
<feature type="transmembrane region" description="Helical" evidence="5">
    <location>
        <begin position="337"/>
        <end position="357"/>
    </location>
</feature>
<feature type="region of interest" description="Disordered" evidence="4">
    <location>
        <begin position="1"/>
        <end position="36"/>
    </location>
</feature>
<evidence type="ECO:0000313" key="6">
    <source>
        <dbReference type="EMBL" id="KAH6880613.1"/>
    </source>
</evidence>
<protein>
    <submittedName>
        <fullName evidence="6">Monocarboxylate permease</fullName>
    </submittedName>
</protein>
<evidence type="ECO:0000256" key="5">
    <source>
        <dbReference type="SAM" id="Phobius"/>
    </source>
</evidence>
<dbReference type="InterPro" id="IPR011701">
    <property type="entry name" value="MFS"/>
</dbReference>
<feature type="compositionally biased region" description="Low complexity" evidence="4">
    <location>
        <begin position="20"/>
        <end position="36"/>
    </location>
</feature>
<dbReference type="OrthoDB" id="2019491at2759"/>
<feature type="transmembrane region" description="Helical" evidence="5">
    <location>
        <begin position="55"/>
        <end position="73"/>
    </location>
</feature>
<feature type="transmembrane region" description="Helical" evidence="5">
    <location>
        <begin position="369"/>
        <end position="387"/>
    </location>
</feature>
<dbReference type="AlphaFoldDB" id="A0A9P9AHQ1"/>
<dbReference type="GO" id="GO:0016020">
    <property type="term" value="C:membrane"/>
    <property type="evidence" value="ECO:0007669"/>
    <property type="project" value="UniProtKB-SubCell"/>
</dbReference>
<feature type="transmembrane region" description="Helical" evidence="5">
    <location>
        <begin position="171"/>
        <end position="191"/>
    </location>
</feature>
<dbReference type="Pfam" id="PF07690">
    <property type="entry name" value="MFS_1"/>
    <property type="match status" value="1"/>
</dbReference>
<dbReference type="InterPro" id="IPR050327">
    <property type="entry name" value="Proton-linked_MCT"/>
</dbReference>
<dbReference type="Proteomes" id="UP000777438">
    <property type="component" value="Unassembled WGS sequence"/>
</dbReference>
<feature type="transmembrane region" description="Helical" evidence="5">
    <location>
        <begin position="311"/>
        <end position="331"/>
    </location>
</feature>
<keyword evidence="7" id="KW-1185">Reference proteome</keyword>
<sequence>MATHSASGTTTPGTQEKPVSSGDSQASQTAATAAFGSPPPDGGWQGWAQVVSGHFVVAVTWGYSASFGVFQSYYEDTLPQSASEISWIGGFQIFCLLFISTLSGRATDAGLARAVVAAGAVLLVLGTFMTSLATEYWQIFLAQGLCVGVGQGLMWLPSVTIISTYFVRRRVFAVTAAATGTSTGGIIFSAMVQHLIPKIGFPWAVRCMGFVVLVMMVIVLTLLRTRIPPRRSGPLVEWAAFKEPSYMLFTFGIFILYWTLYFGFFYIQVYASEELGLSQEAAVNLIITINACGIPIRAPCGYLADRYIGPLNCLIPWVALCGILMFCWAALTSIAGLYVFAVFYGLASAAAMGLFAGTVPSLTKDLDKIGTRVGMVLTLMSLGPLTGPPVAGALIQRSDGDYLSAQIWAGTSLLVAAVALVGARVIRTGLSFKVKI</sequence>
<proteinExistence type="inferred from homology"/>
<keyword evidence="3" id="KW-0325">Glycoprotein</keyword>
<feature type="transmembrane region" description="Helical" evidence="5">
    <location>
        <begin position="203"/>
        <end position="225"/>
    </location>
</feature>
<keyword evidence="5" id="KW-1133">Transmembrane helix</keyword>
<keyword evidence="5" id="KW-0472">Membrane</keyword>
<comment type="similarity">
    <text evidence="2">Belongs to the major facilitator superfamily. Monocarboxylate porter (TC 2.A.1.13) family.</text>
</comment>
<comment type="subcellular location">
    <subcellularLocation>
        <location evidence="1">Membrane</location>
        <topology evidence="1">Multi-pass membrane protein</topology>
    </subcellularLocation>
</comment>
<reference evidence="6 7" key="1">
    <citation type="journal article" date="2021" name="Nat. Commun.">
        <title>Genetic determinants of endophytism in the Arabidopsis root mycobiome.</title>
        <authorList>
            <person name="Mesny F."/>
            <person name="Miyauchi S."/>
            <person name="Thiergart T."/>
            <person name="Pickel B."/>
            <person name="Atanasova L."/>
            <person name="Karlsson M."/>
            <person name="Huettel B."/>
            <person name="Barry K.W."/>
            <person name="Haridas S."/>
            <person name="Chen C."/>
            <person name="Bauer D."/>
            <person name="Andreopoulos W."/>
            <person name="Pangilinan J."/>
            <person name="LaButti K."/>
            <person name="Riley R."/>
            <person name="Lipzen A."/>
            <person name="Clum A."/>
            <person name="Drula E."/>
            <person name="Henrissat B."/>
            <person name="Kohler A."/>
            <person name="Grigoriev I.V."/>
            <person name="Martin F.M."/>
            <person name="Hacquard S."/>
        </authorList>
    </citation>
    <scope>NUCLEOTIDE SEQUENCE [LARGE SCALE GENOMIC DNA]</scope>
    <source>
        <strain evidence="6 7">MPI-CAGE-CH-0241</strain>
    </source>
</reference>
<feature type="transmembrane region" description="Helical" evidence="5">
    <location>
        <begin position="407"/>
        <end position="426"/>
    </location>
</feature>
<dbReference type="SUPFAM" id="SSF103473">
    <property type="entry name" value="MFS general substrate transporter"/>
    <property type="match status" value="1"/>
</dbReference>
<feature type="transmembrane region" description="Helical" evidence="5">
    <location>
        <begin position="114"/>
        <end position="133"/>
    </location>
</feature>
<feature type="transmembrane region" description="Helical" evidence="5">
    <location>
        <begin position="281"/>
        <end position="304"/>
    </location>
</feature>
<feature type="transmembrane region" description="Helical" evidence="5">
    <location>
        <begin position="139"/>
        <end position="159"/>
    </location>
</feature>
<evidence type="ECO:0000256" key="1">
    <source>
        <dbReference type="ARBA" id="ARBA00004141"/>
    </source>
</evidence>
<dbReference type="GO" id="GO:0022857">
    <property type="term" value="F:transmembrane transporter activity"/>
    <property type="evidence" value="ECO:0007669"/>
    <property type="project" value="InterPro"/>
</dbReference>
<evidence type="ECO:0000313" key="7">
    <source>
        <dbReference type="Proteomes" id="UP000777438"/>
    </source>
</evidence>
<name>A0A9P9AHQ1_9HYPO</name>
<feature type="transmembrane region" description="Helical" evidence="5">
    <location>
        <begin position="85"/>
        <end position="102"/>
    </location>
</feature>
<comment type="caution">
    <text evidence="6">The sequence shown here is derived from an EMBL/GenBank/DDBJ whole genome shotgun (WGS) entry which is preliminary data.</text>
</comment>
<dbReference type="PANTHER" id="PTHR11360">
    <property type="entry name" value="MONOCARBOXYLATE TRANSPORTER"/>
    <property type="match status" value="1"/>
</dbReference>
<dbReference type="InterPro" id="IPR036259">
    <property type="entry name" value="MFS_trans_sf"/>
</dbReference>
<dbReference type="Gene3D" id="1.20.1250.20">
    <property type="entry name" value="MFS general substrate transporter like domains"/>
    <property type="match status" value="2"/>
</dbReference>
<feature type="transmembrane region" description="Helical" evidence="5">
    <location>
        <begin position="246"/>
        <end position="269"/>
    </location>
</feature>